<dbReference type="SUPFAM" id="SSF57850">
    <property type="entry name" value="RING/U-box"/>
    <property type="match status" value="3"/>
</dbReference>
<feature type="compositionally biased region" description="Basic and acidic residues" evidence="3">
    <location>
        <begin position="38"/>
        <end position="53"/>
    </location>
</feature>
<feature type="region of interest" description="Disordered" evidence="3">
    <location>
        <begin position="184"/>
        <end position="366"/>
    </location>
</feature>
<feature type="compositionally biased region" description="Pro residues" evidence="3">
    <location>
        <begin position="760"/>
        <end position="774"/>
    </location>
</feature>
<dbReference type="GO" id="GO:0004842">
    <property type="term" value="F:ubiquitin-protein transferase activity"/>
    <property type="evidence" value="ECO:0007669"/>
    <property type="project" value="TreeGrafter"/>
</dbReference>
<feature type="region of interest" description="Disordered" evidence="3">
    <location>
        <begin position="809"/>
        <end position="902"/>
    </location>
</feature>
<accession>A0A1S8B7M9</accession>
<feature type="compositionally biased region" description="Low complexity" evidence="3">
    <location>
        <begin position="810"/>
        <end position="820"/>
    </location>
</feature>
<dbReference type="SMART" id="SM00326">
    <property type="entry name" value="SH3"/>
    <property type="match status" value="1"/>
</dbReference>
<feature type="region of interest" description="Disordered" evidence="3">
    <location>
        <begin position="599"/>
        <end position="627"/>
    </location>
</feature>
<feature type="region of interest" description="Disordered" evidence="3">
    <location>
        <begin position="748"/>
        <end position="792"/>
    </location>
</feature>
<comment type="caution">
    <text evidence="5">The sequence shown here is derived from an EMBL/GenBank/DDBJ whole genome shotgun (WGS) entry which is preliminary data.</text>
</comment>
<dbReference type="Gene3D" id="2.30.30.40">
    <property type="entry name" value="SH3 Domains"/>
    <property type="match status" value="1"/>
</dbReference>
<evidence type="ECO:0000259" key="4">
    <source>
        <dbReference type="PROSITE" id="PS50002"/>
    </source>
</evidence>
<feature type="compositionally biased region" description="Low complexity" evidence="3">
    <location>
        <begin position="831"/>
        <end position="846"/>
    </location>
</feature>
<feature type="compositionally biased region" description="Basic and acidic residues" evidence="3">
    <location>
        <begin position="106"/>
        <end position="120"/>
    </location>
</feature>
<proteinExistence type="predicted"/>
<gene>
    <name evidence="5" type="ORF">BK809_0004920</name>
</gene>
<dbReference type="Proteomes" id="UP000190776">
    <property type="component" value="Unassembled WGS sequence"/>
</dbReference>
<dbReference type="PANTHER" id="PTHR16079:SF4">
    <property type="entry name" value="E3 UBIQUITIN-PROTEIN LIGASE CHFR"/>
    <property type="match status" value="1"/>
</dbReference>
<feature type="domain" description="SH3" evidence="4">
    <location>
        <begin position="917"/>
        <end position="976"/>
    </location>
</feature>
<feature type="compositionally biased region" description="Low complexity" evidence="3">
    <location>
        <begin position="426"/>
        <end position="438"/>
    </location>
</feature>
<feature type="compositionally biased region" description="Basic and acidic residues" evidence="3">
    <location>
        <begin position="83"/>
        <end position="96"/>
    </location>
</feature>
<evidence type="ECO:0000313" key="5">
    <source>
        <dbReference type="EMBL" id="OMP83539.1"/>
    </source>
</evidence>
<feature type="compositionally biased region" description="Basic and acidic residues" evidence="3">
    <location>
        <begin position="324"/>
        <end position="345"/>
    </location>
</feature>
<organism evidence="5 6">
    <name type="scientific">Diplodia seriata</name>
    <dbReference type="NCBI Taxonomy" id="420778"/>
    <lineage>
        <taxon>Eukaryota</taxon>
        <taxon>Fungi</taxon>
        <taxon>Dikarya</taxon>
        <taxon>Ascomycota</taxon>
        <taxon>Pezizomycotina</taxon>
        <taxon>Dothideomycetes</taxon>
        <taxon>Dothideomycetes incertae sedis</taxon>
        <taxon>Botryosphaeriales</taxon>
        <taxon>Botryosphaeriaceae</taxon>
        <taxon>Diplodia</taxon>
    </lineage>
</organism>
<name>A0A1S8B7M9_9PEZI</name>
<protein>
    <recommendedName>
        <fullName evidence="4">SH3 domain-containing protein</fullName>
    </recommendedName>
</protein>
<feature type="compositionally biased region" description="Low complexity" evidence="3">
    <location>
        <begin position="229"/>
        <end position="255"/>
    </location>
</feature>
<evidence type="ECO:0000256" key="1">
    <source>
        <dbReference type="ARBA" id="ARBA00022443"/>
    </source>
</evidence>
<feature type="compositionally biased region" description="Polar residues" evidence="3">
    <location>
        <begin position="299"/>
        <end position="322"/>
    </location>
</feature>
<dbReference type="InterPro" id="IPR052256">
    <property type="entry name" value="E3_ubiquitin-ligase_CHFR"/>
</dbReference>
<dbReference type="EMBL" id="MSZU01000111">
    <property type="protein sequence ID" value="OMP83539.1"/>
    <property type="molecule type" value="Genomic_DNA"/>
</dbReference>
<dbReference type="GO" id="GO:0005634">
    <property type="term" value="C:nucleus"/>
    <property type="evidence" value="ECO:0007669"/>
    <property type="project" value="TreeGrafter"/>
</dbReference>
<dbReference type="InterPro" id="IPR036028">
    <property type="entry name" value="SH3-like_dom_sf"/>
</dbReference>
<dbReference type="InterPro" id="IPR001452">
    <property type="entry name" value="SH3_domain"/>
</dbReference>
<dbReference type="SUPFAM" id="SSF50044">
    <property type="entry name" value="SH3-domain"/>
    <property type="match status" value="1"/>
</dbReference>
<dbReference type="GO" id="GO:0016567">
    <property type="term" value="P:protein ubiquitination"/>
    <property type="evidence" value="ECO:0007669"/>
    <property type="project" value="TreeGrafter"/>
</dbReference>
<feature type="compositionally biased region" description="Polar residues" evidence="3">
    <location>
        <begin position="61"/>
        <end position="72"/>
    </location>
</feature>
<evidence type="ECO:0000256" key="3">
    <source>
        <dbReference type="SAM" id="MobiDB-lite"/>
    </source>
</evidence>
<dbReference type="STRING" id="420778.A0A1S8B7M9"/>
<dbReference type="AlphaFoldDB" id="A0A1S8B7M9"/>
<feature type="region of interest" description="Disordered" evidence="3">
    <location>
        <begin position="407"/>
        <end position="444"/>
    </location>
</feature>
<dbReference type="PANTHER" id="PTHR16079">
    <property type="entry name" value="UBIQUITIN LIGASE PROTEIN CHFR"/>
    <property type="match status" value="1"/>
</dbReference>
<dbReference type="GO" id="GO:0006511">
    <property type="term" value="P:ubiquitin-dependent protein catabolic process"/>
    <property type="evidence" value="ECO:0007669"/>
    <property type="project" value="TreeGrafter"/>
</dbReference>
<evidence type="ECO:0000313" key="6">
    <source>
        <dbReference type="Proteomes" id="UP000190776"/>
    </source>
</evidence>
<feature type="region of interest" description="Disordered" evidence="3">
    <location>
        <begin position="1"/>
        <end position="124"/>
    </location>
</feature>
<evidence type="ECO:0000256" key="2">
    <source>
        <dbReference type="PROSITE-ProRule" id="PRU00192"/>
    </source>
</evidence>
<sequence>MFLHANPSRGKTDQEKDEMRKVYKSGDNVLPKLRRRRRDDSDEEDRRMLEEVRLLSLQEVGVSSSGSDTISPSAESRRRNRSRDREERRRRARDASASRSAQQETVRSRDTSPRPRRVIEHQASLRSLLSTSDFDSQEMEEEIMRQIREDGLLDGIDLENIDTSQEEEITERIAAAFRRRQRERERARFRARHERSRSGSHSATRQAEGDRPPRRPRPRAESASQEAVPQVTQPQPHPQNQARSQSQSQANSQSRPPVSRPHLFEAVNGGSREGSRTRSSSQDSNRTARRHHNPRGLSIDSTRPTVRSATDLTNRPQTTQEGNAVDRQRPSQNDRRVTDPERIVRASDVLLGRQQGNQSAENSPRRTVFTSEMFHSPPLNTPAAAAEAHASLRQFPGINSRIVTNTPVLAPMRRHNSSDSGNLNARPSSSGTSGPRPTYTEPSISCNRCGKQHIEYSLHYNCRKCNDGNYNLCLRCYRSGLGCKHWFGFPSRAWERYERRAPPGGYPPGYDHPHFLAGRRYSRPRKDPVGSGSGDTPLTEEDPSQRLQSGVFCDICLAFSNGCYWKCDICNEGAWGFCNDCVNQGQHCTHPLLPLQHRPSASGNNNNSVPSSPGFTSSSKPPITPKSASLIRGPGTYSLAGLLFRPLTFSTLCDICTYPIPPSHTRYHCQKCNAGNSDVCTSCYQGLVASGQIAPEDGQNGWRRCLQKHRMVVIGFEDRDSGQRRVVTKDLVGGLAMKDNALLKNAPTAAPSAADNPGTPTAPAPAVAPPPPDPAAAGAISPVDAPHAWRWRDTDGTIKKARMRAGLFRSNSASSASSSSMQRDGNKSKFNNASSATTAADTTNNNNGGGGGGGSSNANTTNNSNGSTNNNNNNNNNASNANPTSNPTSNPSTTTNNNSGPAAAGLILKKQFPPDGGLGLRVLALWSYWPQEGVNDELMFPKGAEIREAEDINGDWYWGCYCGRKGLFPGNYVRGN</sequence>
<reference evidence="5 6" key="1">
    <citation type="submission" date="2017-01" db="EMBL/GenBank/DDBJ databases">
        <title>Draft genome sequence of Diplodia seriata F98.1, a fungal species involved in grapevine trunk diseases.</title>
        <authorList>
            <person name="Robert-Siegwald G."/>
            <person name="Vallet J."/>
            <person name="Abou-Mansour E."/>
            <person name="Xu J."/>
            <person name="Rey P."/>
            <person name="Bertsch C."/>
            <person name="Rego C."/>
            <person name="Larignon P."/>
            <person name="Fontaine F."/>
            <person name="Lebrun M.-H."/>
        </authorList>
    </citation>
    <scope>NUCLEOTIDE SEQUENCE [LARGE SCALE GENOMIC DNA]</scope>
    <source>
        <strain evidence="5 6">F98.1</strain>
    </source>
</reference>
<dbReference type="PROSITE" id="PS50002">
    <property type="entry name" value="SH3"/>
    <property type="match status" value="1"/>
</dbReference>
<feature type="region of interest" description="Disordered" evidence="3">
    <location>
        <begin position="517"/>
        <end position="543"/>
    </location>
</feature>
<dbReference type="OrthoDB" id="1305878at2759"/>
<feature type="compositionally biased region" description="Basic and acidic residues" evidence="3">
    <location>
        <begin position="10"/>
        <end position="21"/>
    </location>
</feature>
<keyword evidence="1 2" id="KW-0728">SH3 domain</keyword>
<feature type="compositionally biased region" description="Low complexity" evidence="3">
    <location>
        <begin position="856"/>
        <end position="902"/>
    </location>
</feature>